<keyword evidence="23" id="KW-1185">Reference proteome</keyword>
<dbReference type="SUPFAM" id="SSF53613">
    <property type="entry name" value="Ribokinase-like"/>
    <property type="match status" value="1"/>
</dbReference>
<comment type="function">
    <text evidence="17">Catalyzes the dehydration of the S-form of NAD(P)HX at the expense of ADP, which is converted to AMP. Together with NAD(P)HX epimerase, which catalyzes the epimerization of the S- and R-forms, the enzyme allows the repair of both epimers of NAD(P)HX, a damaged form of NAD(P)H that is a result of enzymatic or heat-dependent hydration.</text>
</comment>
<gene>
    <name evidence="18" type="primary">nnrE</name>
    <name evidence="17" type="synonym">nnrD</name>
    <name evidence="22" type="ORF">D3872_07245</name>
</gene>
<dbReference type="EC" id="5.1.99.6" evidence="19"/>
<feature type="domain" description="YjeF N-terminal" evidence="21">
    <location>
        <begin position="10"/>
        <end position="220"/>
    </location>
</feature>
<evidence type="ECO:0000256" key="8">
    <source>
        <dbReference type="ARBA" id="ARBA00022857"/>
    </source>
</evidence>
<comment type="catalytic activity">
    <reaction evidence="15 17 19">
        <text>(6S)-NADHX + ADP = AMP + phosphate + NADH + H(+)</text>
        <dbReference type="Rhea" id="RHEA:32223"/>
        <dbReference type="ChEBI" id="CHEBI:15378"/>
        <dbReference type="ChEBI" id="CHEBI:43474"/>
        <dbReference type="ChEBI" id="CHEBI:57945"/>
        <dbReference type="ChEBI" id="CHEBI:64074"/>
        <dbReference type="ChEBI" id="CHEBI:456215"/>
        <dbReference type="ChEBI" id="CHEBI:456216"/>
        <dbReference type="EC" id="4.2.1.136"/>
    </reaction>
</comment>
<comment type="catalytic activity">
    <reaction evidence="1 18 19">
        <text>(6R)-NADHX = (6S)-NADHX</text>
        <dbReference type="Rhea" id="RHEA:32215"/>
        <dbReference type="ChEBI" id="CHEBI:64074"/>
        <dbReference type="ChEBI" id="CHEBI:64075"/>
        <dbReference type="EC" id="5.1.99.6"/>
    </reaction>
</comment>
<dbReference type="GO" id="GO:0052855">
    <property type="term" value="F:ADP-dependent NAD(P)H-hydrate dehydratase activity"/>
    <property type="evidence" value="ECO:0007669"/>
    <property type="project" value="UniProtKB-UniRule"/>
</dbReference>
<dbReference type="Gene3D" id="3.40.50.10260">
    <property type="entry name" value="YjeF N-terminal domain"/>
    <property type="match status" value="1"/>
</dbReference>
<keyword evidence="10 17" id="KW-0520">NAD</keyword>
<name>A0A418Y537_9BURK</name>
<dbReference type="InterPro" id="IPR029056">
    <property type="entry name" value="Ribokinase-like"/>
</dbReference>
<protein>
    <recommendedName>
        <fullName evidence="19">Bifunctional NAD(P)H-hydrate repair enzyme</fullName>
    </recommendedName>
    <alternativeName>
        <fullName evidence="19">Nicotinamide nucleotide repair protein</fullName>
    </alternativeName>
    <domain>
        <recommendedName>
            <fullName evidence="19">ADP-dependent (S)-NAD(P)H-hydrate dehydratase</fullName>
            <ecNumber evidence="19">4.2.1.136</ecNumber>
        </recommendedName>
        <alternativeName>
            <fullName evidence="19">ADP-dependent NAD(P)HX dehydratase</fullName>
        </alternativeName>
    </domain>
    <domain>
        <recommendedName>
            <fullName evidence="19">NAD(P)H-hydrate epimerase</fullName>
            <ecNumber evidence="19">5.1.99.6</ecNumber>
        </recommendedName>
    </domain>
</protein>
<keyword evidence="6 17" id="KW-0547">Nucleotide-binding</keyword>
<keyword evidence="9 18" id="KW-0630">Potassium</keyword>
<accession>A0A418Y537</accession>
<evidence type="ECO:0000313" key="23">
    <source>
        <dbReference type="Proteomes" id="UP000284006"/>
    </source>
</evidence>
<evidence type="ECO:0000256" key="11">
    <source>
        <dbReference type="ARBA" id="ARBA00023235"/>
    </source>
</evidence>
<comment type="catalytic activity">
    <reaction evidence="16 17 19">
        <text>(6S)-NADPHX + ADP = AMP + phosphate + NADPH + H(+)</text>
        <dbReference type="Rhea" id="RHEA:32235"/>
        <dbReference type="ChEBI" id="CHEBI:15378"/>
        <dbReference type="ChEBI" id="CHEBI:43474"/>
        <dbReference type="ChEBI" id="CHEBI:57783"/>
        <dbReference type="ChEBI" id="CHEBI:64076"/>
        <dbReference type="ChEBI" id="CHEBI:456215"/>
        <dbReference type="ChEBI" id="CHEBI:456216"/>
        <dbReference type="EC" id="4.2.1.136"/>
    </reaction>
</comment>
<feature type="binding site" evidence="17">
    <location>
        <position position="436"/>
    </location>
    <ligand>
        <name>AMP</name>
        <dbReference type="ChEBI" id="CHEBI:456215"/>
    </ligand>
</feature>
<feature type="binding site" evidence="18">
    <location>
        <position position="127"/>
    </location>
    <ligand>
        <name>K(+)</name>
        <dbReference type="ChEBI" id="CHEBI:29103"/>
    </ligand>
</feature>
<evidence type="ECO:0000259" key="20">
    <source>
        <dbReference type="PROSITE" id="PS51383"/>
    </source>
</evidence>
<dbReference type="AlphaFoldDB" id="A0A418Y537"/>
<proteinExistence type="inferred from homology"/>
<dbReference type="InterPro" id="IPR004443">
    <property type="entry name" value="YjeF_N_dom"/>
</dbReference>
<dbReference type="InterPro" id="IPR000631">
    <property type="entry name" value="CARKD"/>
</dbReference>
<dbReference type="Pfam" id="PF01256">
    <property type="entry name" value="Carb_kinase"/>
    <property type="match status" value="1"/>
</dbReference>
<evidence type="ECO:0000256" key="10">
    <source>
        <dbReference type="ARBA" id="ARBA00023027"/>
    </source>
</evidence>
<keyword evidence="8 17" id="KW-0521">NADP</keyword>
<dbReference type="InterPro" id="IPR030677">
    <property type="entry name" value="Nnr"/>
</dbReference>
<dbReference type="GO" id="GO:0046496">
    <property type="term" value="P:nicotinamide nucleotide metabolic process"/>
    <property type="evidence" value="ECO:0007669"/>
    <property type="project" value="UniProtKB-UniRule"/>
</dbReference>
<dbReference type="SUPFAM" id="SSF64153">
    <property type="entry name" value="YjeF N-terminal domain-like"/>
    <property type="match status" value="1"/>
</dbReference>
<dbReference type="HAMAP" id="MF_01966">
    <property type="entry name" value="NADHX_epimerase"/>
    <property type="match status" value="1"/>
</dbReference>
<evidence type="ECO:0000256" key="1">
    <source>
        <dbReference type="ARBA" id="ARBA00000013"/>
    </source>
</evidence>
<dbReference type="EMBL" id="QYUP01000072">
    <property type="protein sequence ID" value="RJG21184.1"/>
    <property type="molecule type" value="Genomic_DNA"/>
</dbReference>
<dbReference type="GO" id="GO:0110051">
    <property type="term" value="P:metabolite repair"/>
    <property type="evidence" value="ECO:0007669"/>
    <property type="project" value="TreeGrafter"/>
</dbReference>
<keyword evidence="13" id="KW-0511">Multifunctional enzyme</keyword>
<evidence type="ECO:0000256" key="5">
    <source>
        <dbReference type="ARBA" id="ARBA00022723"/>
    </source>
</evidence>
<dbReference type="InterPro" id="IPR036652">
    <property type="entry name" value="YjeF_N_dom_sf"/>
</dbReference>
<feature type="domain" description="YjeF C-terminal" evidence="20">
    <location>
        <begin position="228"/>
        <end position="497"/>
    </location>
</feature>
<feature type="binding site" evidence="18">
    <location>
        <position position="163"/>
    </location>
    <ligand>
        <name>K(+)</name>
        <dbReference type="ChEBI" id="CHEBI:29103"/>
    </ligand>
</feature>
<dbReference type="GO" id="GO:0005524">
    <property type="term" value="F:ATP binding"/>
    <property type="evidence" value="ECO:0007669"/>
    <property type="project" value="UniProtKB-UniRule"/>
</dbReference>
<dbReference type="PROSITE" id="PS51385">
    <property type="entry name" value="YJEF_N"/>
    <property type="match status" value="1"/>
</dbReference>
<dbReference type="NCBIfam" id="TIGR00196">
    <property type="entry name" value="yjeF_cterm"/>
    <property type="match status" value="1"/>
</dbReference>
<keyword evidence="7 17" id="KW-0067">ATP-binding</keyword>
<dbReference type="GO" id="GO:0052856">
    <property type="term" value="F:NAD(P)HX epimerase activity"/>
    <property type="evidence" value="ECO:0007669"/>
    <property type="project" value="UniProtKB-UniRule"/>
</dbReference>
<evidence type="ECO:0000256" key="6">
    <source>
        <dbReference type="ARBA" id="ARBA00022741"/>
    </source>
</evidence>
<comment type="caution">
    <text evidence="22">The sequence shown here is derived from an EMBL/GenBank/DDBJ whole genome shotgun (WGS) entry which is preliminary data.</text>
</comment>
<dbReference type="Pfam" id="PF03853">
    <property type="entry name" value="YjeF_N"/>
    <property type="match status" value="1"/>
</dbReference>
<feature type="binding site" evidence="18">
    <location>
        <position position="160"/>
    </location>
    <ligand>
        <name>(6S)-NADPHX</name>
        <dbReference type="ChEBI" id="CHEBI:64076"/>
    </ligand>
</feature>
<comment type="similarity">
    <text evidence="17">Belongs to the NnrD/CARKD family.</text>
</comment>
<evidence type="ECO:0000256" key="9">
    <source>
        <dbReference type="ARBA" id="ARBA00022958"/>
    </source>
</evidence>
<comment type="cofactor">
    <cofactor evidence="17">
        <name>Mg(2+)</name>
        <dbReference type="ChEBI" id="CHEBI:18420"/>
    </cofactor>
</comment>
<comment type="caution">
    <text evidence="18">Lacks conserved residue(s) required for the propagation of feature annotation.</text>
</comment>
<feature type="binding site" evidence="17">
    <location>
        <position position="437"/>
    </location>
    <ligand>
        <name>(6S)-NADPHX</name>
        <dbReference type="ChEBI" id="CHEBI:64076"/>
    </ligand>
</feature>
<keyword evidence="5 18" id="KW-0479">Metal-binding</keyword>
<comment type="function">
    <text evidence="18">Catalyzes the epimerization of the S- and R-forms of NAD(P)HX, a damaged form of NAD(P)H that is a result of enzymatic or heat-dependent hydration. This is a prerequisite for the S-specific NAD(P)H-hydrate dehydratase to allow the repair of both epimers of NAD(P)HX.</text>
</comment>
<evidence type="ECO:0000256" key="18">
    <source>
        <dbReference type="HAMAP-Rule" id="MF_01966"/>
    </source>
</evidence>
<feature type="binding site" evidence="18">
    <location>
        <position position="65"/>
    </location>
    <ligand>
        <name>K(+)</name>
        <dbReference type="ChEBI" id="CHEBI:29103"/>
    </ligand>
</feature>
<comment type="similarity">
    <text evidence="4 19">In the C-terminal section; belongs to the NnrD/CARKD family.</text>
</comment>
<dbReference type="PANTHER" id="PTHR12592:SF0">
    <property type="entry name" value="ATP-DEPENDENT (S)-NAD(P)H-HYDRATE DEHYDRATASE"/>
    <property type="match status" value="1"/>
</dbReference>
<comment type="similarity">
    <text evidence="18">Belongs to the NnrE/AIBP family.</text>
</comment>
<dbReference type="PIRSF" id="PIRSF017184">
    <property type="entry name" value="Nnr"/>
    <property type="match status" value="1"/>
</dbReference>
<comment type="similarity">
    <text evidence="3 19">In the N-terminal section; belongs to the NnrE/AIBP family.</text>
</comment>
<evidence type="ECO:0000259" key="21">
    <source>
        <dbReference type="PROSITE" id="PS51385"/>
    </source>
</evidence>
<evidence type="ECO:0000256" key="17">
    <source>
        <dbReference type="HAMAP-Rule" id="MF_01965"/>
    </source>
</evidence>
<comment type="subunit">
    <text evidence="17">Homotetramer.</text>
</comment>
<dbReference type="PROSITE" id="PS51383">
    <property type="entry name" value="YJEF_C_3"/>
    <property type="match status" value="1"/>
</dbReference>
<dbReference type="PANTHER" id="PTHR12592">
    <property type="entry name" value="ATP-DEPENDENT (S)-NAD(P)H-HYDRATE DEHYDRATASE FAMILY MEMBER"/>
    <property type="match status" value="1"/>
</dbReference>
<keyword evidence="11 18" id="KW-0413">Isomerase</keyword>
<comment type="cofactor">
    <cofactor evidence="18 19">
        <name>K(+)</name>
        <dbReference type="ChEBI" id="CHEBI:29103"/>
    </cofactor>
    <text evidence="18 19">Binds 1 potassium ion per subunit.</text>
</comment>
<feature type="binding site" evidence="18">
    <location>
        <begin position="131"/>
        <end position="137"/>
    </location>
    <ligand>
        <name>(6S)-NADPHX</name>
        <dbReference type="ChEBI" id="CHEBI:64076"/>
    </ligand>
</feature>
<feature type="binding site" evidence="17">
    <location>
        <position position="370"/>
    </location>
    <ligand>
        <name>(6S)-NADPHX</name>
        <dbReference type="ChEBI" id="CHEBI:64076"/>
    </ligand>
</feature>
<evidence type="ECO:0000256" key="12">
    <source>
        <dbReference type="ARBA" id="ARBA00023239"/>
    </source>
</evidence>
<comment type="catalytic activity">
    <reaction evidence="2 18 19">
        <text>(6R)-NADPHX = (6S)-NADPHX</text>
        <dbReference type="Rhea" id="RHEA:32227"/>
        <dbReference type="ChEBI" id="CHEBI:64076"/>
        <dbReference type="ChEBI" id="CHEBI:64077"/>
        <dbReference type="EC" id="5.1.99.6"/>
    </reaction>
</comment>
<dbReference type="Proteomes" id="UP000284006">
    <property type="component" value="Unassembled WGS sequence"/>
</dbReference>
<feature type="binding site" evidence="17">
    <location>
        <position position="317"/>
    </location>
    <ligand>
        <name>(6S)-NADPHX</name>
        <dbReference type="ChEBI" id="CHEBI:64076"/>
    </ligand>
</feature>
<feature type="binding site" evidence="17">
    <location>
        <position position="263"/>
    </location>
    <ligand>
        <name>(6S)-NADPHX</name>
        <dbReference type="ChEBI" id="CHEBI:64076"/>
    </ligand>
</feature>
<evidence type="ECO:0000256" key="2">
    <source>
        <dbReference type="ARBA" id="ARBA00000909"/>
    </source>
</evidence>
<dbReference type="Gene3D" id="3.40.1190.20">
    <property type="match status" value="1"/>
</dbReference>
<keyword evidence="12 17" id="KW-0456">Lyase</keyword>
<evidence type="ECO:0000256" key="16">
    <source>
        <dbReference type="ARBA" id="ARBA00049209"/>
    </source>
</evidence>
<sequence length="510" mass="51090">MGALFSVAEIRQAEQAAAAFLPQGSLMQRAGQAAARLAIELVGATAGSASVPPRPVLVLAGPGNNGGDALEVAANLAQAGIDVSIIHIASAAPSAPETAQALARARAGTASFADAIPPDEKWALVVDGLFGIGLARSIVGAARTIVEEVNAMECPVLALDVPSGLDADTGAVIGPDGIAVVASHTITFIGDKPGLHTFTGRDHAGQVALARLGVDDALLPAASVHLNDPSLFEFAFVPRAHSSHKGSFGDVAVVGGAHGMSGAPILAARAALYSGAGRVFVAAIDQGPAYDPVQPELMFRDAASLGTAGTTIVAGPGMGDSANAIRILAKALDGEEPLVLDADALNLVAASPDLQVRLAARSGIALLTPHPLEAARLLGVTAAVVQGDRLAAAREIAARYDAYVILKGSGTIIAMPDGEAAINPTGNPGLASAGTGDVLAGLCGSLLAQGWPGRDAALAAVWMHGEAADRLVAQGAGPIGLTAGELPAAIRSVLNRMVEQRPRRCALPQS</sequence>
<evidence type="ECO:0000256" key="13">
    <source>
        <dbReference type="ARBA" id="ARBA00023268"/>
    </source>
</evidence>
<evidence type="ECO:0000256" key="14">
    <source>
        <dbReference type="ARBA" id="ARBA00025153"/>
    </source>
</evidence>
<evidence type="ECO:0000256" key="4">
    <source>
        <dbReference type="ARBA" id="ARBA00009524"/>
    </source>
</evidence>
<dbReference type="GO" id="GO:0046872">
    <property type="term" value="F:metal ion binding"/>
    <property type="evidence" value="ECO:0007669"/>
    <property type="project" value="UniProtKB-UniRule"/>
</dbReference>
<dbReference type="CDD" id="cd01171">
    <property type="entry name" value="YXKO-related"/>
    <property type="match status" value="1"/>
</dbReference>
<feature type="binding site" evidence="18">
    <location>
        <begin position="64"/>
        <end position="68"/>
    </location>
    <ligand>
        <name>(6S)-NADPHX</name>
        <dbReference type="ChEBI" id="CHEBI:64076"/>
    </ligand>
</feature>
<evidence type="ECO:0000256" key="19">
    <source>
        <dbReference type="PIRNR" id="PIRNR017184"/>
    </source>
</evidence>
<organism evidence="22 23">
    <name type="scientific">Massilia cavernae</name>
    <dbReference type="NCBI Taxonomy" id="2320864"/>
    <lineage>
        <taxon>Bacteria</taxon>
        <taxon>Pseudomonadati</taxon>
        <taxon>Pseudomonadota</taxon>
        <taxon>Betaproteobacteria</taxon>
        <taxon>Burkholderiales</taxon>
        <taxon>Oxalobacteraceae</taxon>
        <taxon>Telluria group</taxon>
        <taxon>Massilia</taxon>
    </lineage>
</organism>
<dbReference type="RefSeq" id="WP_119810150.1">
    <property type="nucleotide sequence ID" value="NZ_QYUP01000072.1"/>
</dbReference>
<evidence type="ECO:0000256" key="3">
    <source>
        <dbReference type="ARBA" id="ARBA00006001"/>
    </source>
</evidence>
<dbReference type="OrthoDB" id="9806925at2"/>
<reference evidence="22 23" key="1">
    <citation type="submission" date="2018-09" db="EMBL/GenBank/DDBJ databases">
        <authorList>
            <person name="Zhu H."/>
        </authorList>
    </citation>
    <scope>NUCLEOTIDE SEQUENCE [LARGE SCALE GENOMIC DNA]</scope>
    <source>
        <strain evidence="22 23">K1S02-61</strain>
    </source>
</reference>
<dbReference type="EC" id="4.2.1.136" evidence="19"/>
<evidence type="ECO:0000256" key="15">
    <source>
        <dbReference type="ARBA" id="ARBA00048238"/>
    </source>
</evidence>
<evidence type="ECO:0000313" key="22">
    <source>
        <dbReference type="EMBL" id="RJG21184.1"/>
    </source>
</evidence>
<evidence type="ECO:0000256" key="7">
    <source>
        <dbReference type="ARBA" id="ARBA00022840"/>
    </source>
</evidence>
<feature type="binding site" evidence="17">
    <location>
        <begin position="407"/>
        <end position="411"/>
    </location>
    <ligand>
        <name>AMP</name>
        <dbReference type="ChEBI" id="CHEBI:456215"/>
    </ligand>
</feature>
<dbReference type="HAMAP" id="MF_01965">
    <property type="entry name" value="NADHX_dehydratase"/>
    <property type="match status" value="1"/>
</dbReference>
<dbReference type="NCBIfam" id="TIGR00197">
    <property type="entry name" value="yjeF_nterm"/>
    <property type="match status" value="1"/>
</dbReference>
<comment type="function">
    <text evidence="14 19">Bifunctional enzyme that catalyzes the epimerization of the S- and R-forms of NAD(P)HX and the dehydration of the S-form of NAD(P)HX at the expense of ADP, which is converted to AMP. This allows the repair of both epimers of NAD(P)HX, a damaged form of NAD(P)H that is a result of enzymatic or heat-dependent hydration.</text>
</comment>